<gene>
    <name evidence="1" type="ORF">METZ01_LOCUS445073</name>
</gene>
<dbReference type="AlphaFoldDB" id="A0A382ZAI4"/>
<name>A0A382ZAI4_9ZZZZ</name>
<feature type="non-terminal residue" evidence="1">
    <location>
        <position position="47"/>
    </location>
</feature>
<dbReference type="EMBL" id="UINC01182169">
    <property type="protein sequence ID" value="SVD92219.1"/>
    <property type="molecule type" value="Genomic_DNA"/>
</dbReference>
<reference evidence="1" key="1">
    <citation type="submission" date="2018-05" db="EMBL/GenBank/DDBJ databases">
        <authorList>
            <person name="Lanie J.A."/>
            <person name="Ng W.-L."/>
            <person name="Kazmierczak K.M."/>
            <person name="Andrzejewski T.M."/>
            <person name="Davidsen T.M."/>
            <person name="Wayne K.J."/>
            <person name="Tettelin H."/>
            <person name="Glass J.I."/>
            <person name="Rusch D."/>
            <person name="Podicherti R."/>
            <person name="Tsui H.-C.T."/>
            <person name="Winkler M.E."/>
        </authorList>
    </citation>
    <scope>NUCLEOTIDE SEQUENCE</scope>
</reference>
<accession>A0A382ZAI4</accession>
<proteinExistence type="predicted"/>
<organism evidence="1">
    <name type="scientific">marine metagenome</name>
    <dbReference type="NCBI Taxonomy" id="408172"/>
    <lineage>
        <taxon>unclassified sequences</taxon>
        <taxon>metagenomes</taxon>
        <taxon>ecological metagenomes</taxon>
    </lineage>
</organism>
<evidence type="ECO:0000313" key="1">
    <source>
        <dbReference type="EMBL" id="SVD92219.1"/>
    </source>
</evidence>
<sequence>MTITNGGTVRRSVARLSRDELDVLEKFGQDRVTVNLDITLKPVTWLA</sequence>
<protein>
    <submittedName>
        <fullName evidence="1">Uncharacterized protein</fullName>
    </submittedName>
</protein>